<dbReference type="PANTHER" id="PTHR42085">
    <property type="entry name" value="F-BOX DOMAIN-CONTAINING PROTEIN"/>
    <property type="match status" value="1"/>
</dbReference>
<name>A0AAV9JSS3_9PEZI</name>
<reference evidence="2 3" key="1">
    <citation type="submission" date="2021-11" db="EMBL/GenBank/DDBJ databases">
        <title>Black yeast isolated from Biological Soil Crust.</title>
        <authorList>
            <person name="Kurbessoian T."/>
        </authorList>
    </citation>
    <scope>NUCLEOTIDE SEQUENCE [LARGE SCALE GENOMIC DNA]</scope>
    <source>
        <strain evidence="2 3">CCFEE 5522</strain>
    </source>
</reference>
<protein>
    <recommendedName>
        <fullName evidence="4">F-box domain-containing protein</fullName>
    </recommendedName>
</protein>
<keyword evidence="3" id="KW-1185">Reference proteome</keyword>
<dbReference type="EMBL" id="JAVFHQ010000010">
    <property type="protein sequence ID" value="KAK4547587.1"/>
    <property type="molecule type" value="Genomic_DNA"/>
</dbReference>
<evidence type="ECO:0008006" key="4">
    <source>
        <dbReference type="Google" id="ProtNLM"/>
    </source>
</evidence>
<sequence length="290" mass="32767">MYLCSLTLDTQQDDNDNDPELDSTETHTLTLPTAADILPIGCTSSHKQSRFLALPPELRVAIYEAVVLEPVPTLALLQTSRQIAMEAKPTLYQRHLTFASQANLFDWIGRSRSSNLKRVRTLTLRLCDVDLSPLFDSKRPKGTNAWSLYQSHIEKLEHAFASLPNVSELTITPPKAGHSQLLRSMYLSILALIARRYPKLKRLTINDTAVVLEKVPGLKQIGNVDFSVASKMQQDMSKERHDSVPTLPRIQSKKRSWTDRKTSKRQATADTAPKSKTLGRRIRTRREVNI</sequence>
<gene>
    <name evidence="2" type="ORF">LTR36_000544</name>
</gene>
<comment type="caution">
    <text evidence="2">The sequence shown here is derived from an EMBL/GenBank/DDBJ whole genome shotgun (WGS) entry which is preliminary data.</text>
</comment>
<evidence type="ECO:0000256" key="1">
    <source>
        <dbReference type="SAM" id="MobiDB-lite"/>
    </source>
</evidence>
<dbReference type="PANTHER" id="PTHR42085:SF1">
    <property type="entry name" value="F-BOX DOMAIN-CONTAINING PROTEIN"/>
    <property type="match status" value="1"/>
</dbReference>
<dbReference type="Proteomes" id="UP001324427">
    <property type="component" value="Unassembled WGS sequence"/>
</dbReference>
<dbReference type="AlphaFoldDB" id="A0AAV9JSS3"/>
<proteinExistence type="predicted"/>
<organism evidence="2 3">
    <name type="scientific">Oleoguttula mirabilis</name>
    <dbReference type="NCBI Taxonomy" id="1507867"/>
    <lineage>
        <taxon>Eukaryota</taxon>
        <taxon>Fungi</taxon>
        <taxon>Dikarya</taxon>
        <taxon>Ascomycota</taxon>
        <taxon>Pezizomycotina</taxon>
        <taxon>Dothideomycetes</taxon>
        <taxon>Dothideomycetidae</taxon>
        <taxon>Mycosphaerellales</taxon>
        <taxon>Teratosphaeriaceae</taxon>
        <taxon>Oleoguttula</taxon>
    </lineage>
</organism>
<evidence type="ECO:0000313" key="2">
    <source>
        <dbReference type="EMBL" id="KAK4547587.1"/>
    </source>
</evidence>
<feature type="region of interest" description="Disordered" evidence="1">
    <location>
        <begin position="232"/>
        <end position="290"/>
    </location>
</feature>
<accession>A0AAV9JSS3</accession>
<dbReference type="InterPro" id="IPR038883">
    <property type="entry name" value="AN11006-like"/>
</dbReference>
<evidence type="ECO:0000313" key="3">
    <source>
        <dbReference type="Proteomes" id="UP001324427"/>
    </source>
</evidence>